<evidence type="ECO:0000259" key="3">
    <source>
        <dbReference type="Pfam" id="PF00884"/>
    </source>
</evidence>
<reference evidence="4 5" key="1">
    <citation type="submission" date="2019-09" db="EMBL/GenBank/DDBJ databases">
        <title>Mumia zhuanghuii sp. nov. isolated from the intestinal contents of plateau pika (Ochotona curzoniae) in the Qinghai-Tibet plateau of China.</title>
        <authorList>
            <person name="Tian Z."/>
        </authorList>
    </citation>
    <scope>NUCLEOTIDE SEQUENCE [LARGE SCALE GENOMIC DNA]</scope>
    <source>
        <strain evidence="5">350</strain>
    </source>
</reference>
<feature type="compositionally biased region" description="Basic residues" evidence="1">
    <location>
        <begin position="292"/>
        <end position="302"/>
    </location>
</feature>
<dbReference type="Gene3D" id="3.40.720.10">
    <property type="entry name" value="Alkaline Phosphatase, subunit A"/>
    <property type="match status" value="1"/>
</dbReference>
<sequence>MRVRSPRAAVFAIAAAVVLTAGAVVVAGAHDPMPVAASGSADSALAAGPAASSVDAALTPAGSKRYQPNVVVIVADDLDSSLVQYMPNVQKLRKRGADFRRHFVVDSLCCSSRSSFLTGMYPHNSKVFNNITGPDPAHPVGGYAAWVKAKNDTKTFAYEISKAAGGYNTGFFGKFINRYSGSPGSAVPAGWDTFNVMSTSRMYAMWGYPMTSVARSASGARVIAQHHYGVRDRDYSTDVLRRMSVAHINRVERAGKPYFVEIAPTATHSAPNKRARKGDAWFPAAPRDLPLKGKKAKKNPKKRYGDCGTKRCERIDVRKLPGFNASRAASRPRYADGRPAPMFGPTKKLARKKVKAMQKHHRNRARMAQSLDDLVGAVMRSVGPDTYIVFTSDNGYHLGHKRLTPGKSSAYDTDIRVPLIVAGPGVVPGPRYQVVQNIDLAPTFEQIAGLRPAARRDGQSLLPILRAPRTPGPRFAFIEHTRPGRSADDPDGEGWTPVVPSYVAVRSADKLLVRYDTRAGDPAGYTFEYYRGLSRKGAWERTNVYTPTDPEMQTMLRRLEQFKECEGASCLSLAR</sequence>
<dbReference type="SUPFAM" id="SSF53649">
    <property type="entry name" value="Alkaline phosphatase-like"/>
    <property type="match status" value="1"/>
</dbReference>
<dbReference type="PANTHER" id="PTHR43108">
    <property type="entry name" value="N-ACETYLGLUCOSAMINE-6-SULFATASE FAMILY MEMBER"/>
    <property type="match status" value="1"/>
</dbReference>
<gene>
    <name evidence="4" type="ORF">FE697_021555</name>
</gene>
<dbReference type="AlphaFoldDB" id="A0A5Q6RK05"/>
<evidence type="ECO:0000256" key="1">
    <source>
        <dbReference type="SAM" id="MobiDB-lite"/>
    </source>
</evidence>
<evidence type="ECO:0000313" key="5">
    <source>
        <dbReference type="Proteomes" id="UP000307768"/>
    </source>
</evidence>
<feature type="chain" id="PRO_5038472057" evidence="2">
    <location>
        <begin position="24"/>
        <end position="575"/>
    </location>
</feature>
<dbReference type="CDD" id="cd16147">
    <property type="entry name" value="G6S"/>
    <property type="match status" value="1"/>
</dbReference>
<feature type="region of interest" description="Disordered" evidence="1">
    <location>
        <begin position="283"/>
        <end position="306"/>
    </location>
</feature>
<evidence type="ECO:0000313" key="4">
    <source>
        <dbReference type="EMBL" id="KAA1418405.1"/>
    </source>
</evidence>
<feature type="domain" description="Sulfatase N-terminal" evidence="3">
    <location>
        <begin position="68"/>
        <end position="449"/>
    </location>
</feature>
<dbReference type="RefSeq" id="WP_149771718.1">
    <property type="nucleotide sequence ID" value="NZ_VDFQ02000007.1"/>
</dbReference>
<organism evidence="4 5">
    <name type="scientific">Mumia zhuanghuii</name>
    <dbReference type="NCBI Taxonomy" id="2585211"/>
    <lineage>
        <taxon>Bacteria</taxon>
        <taxon>Bacillati</taxon>
        <taxon>Actinomycetota</taxon>
        <taxon>Actinomycetes</taxon>
        <taxon>Propionibacteriales</taxon>
        <taxon>Nocardioidaceae</taxon>
        <taxon>Mumia</taxon>
    </lineage>
</organism>
<protein>
    <submittedName>
        <fullName evidence="4">Sulfatase</fullName>
    </submittedName>
</protein>
<dbReference type="Pfam" id="PF00884">
    <property type="entry name" value="Sulfatase"/>
    <property type="match status" value="1"/>
</dbReference>
<comment type="caution">
    <text evidence="4">The sequence shown here is derived from an EMBL/GenBank/DDBJ whole genome shotgun (WGS) entry which is preliminary data.</text>
</comment>
<keyword evidence="2" id="KW-0732">Signal</keyword>
<dbReference type="Proteomes" id="UP000307768">
    <property type="component" value="Unassembled WGS sequence"/>
</dbReference>
<name>A0A5Q6RK05_9ACTN</name>
<feature type="signal peptide" evidence="2">
    <location>
        <begin position="1"/>
        <end position="23"/>
    </location>
</feature>
<dbReference type="PANTHER" id="PTHR43108:SF8">
    <property type="entry name" value="SD21168P"/>
    <property type="match status" value="1"/>
</dbReference>
<dbReference type="InterPro" id="IPR000917">
    <property type="entry name" value="Sulfatase_N"/>
</dbReference>
<evidence type="ECO:0000256" key="2">
    <source>
        <dbReference type="SAM" id="SignalP"/>
    </source>
</evidence>
<dbReference type="EMBL" id="VDFQ02000007">
    <property type="protein sequence ID" value="KAA1418405.1"/>
    <property type="molecule type" value="Genomic_DNA"/>
</dbReference>
<proteinExistence type="predicted"/>
<accession>A0A5Q6RK05</accession>
<dbReference type="OrthoDB" id="9777306at2"/>
<dbReference type="InterPro" id="IPR017850">
    <property type="entry name" value="Alkaline_phosphatase_core_sf"/>
</dbReference>